<feature type="region of interest" description="Disordered" evidence="1">
    <location>
        <begin position="49"/>
        <end position="80"/>
    </location>
</feature>
<dbReference type="EMBL" id="JBEZAE010000023">
    <property type="protein sequence ID" value="MEU7074022.1"/>
    <property type="molecule type" value="Genomic_DNA"/>
</dbReference>
<dbReference type="RefSeq" id="WP_358477158.1">
    <property type="nucleotide sequence ID" value="NZ_JBEZAE010000023.1"/>
</dbReference>
<dbReference type="Proteomes" id="UP001551329">
    <property type="component" value="Unassembled WGS sequence"/>
</dbReference>
<accession>A0ABV3CGV5</accession>
<comment type="caution">
    <text evidence="2">The sequence shown here is derived from an EMBL/GenBank/DDBJ whole genome shotgun (WGS) entry which is preliminary data.</text>
</comment>
<gene>
    <name evidence="2" type="ORF">AB0A88_28370</name>
</gene>
<keyword evidence="3" id="KW-1185">Reference proteome</keyword>
<sequence length="80" mass="9022">MHVIPKPRDVFFDDLVRRTAAGLIVPIEHRTGSKAHRFWVTDAAQERLGDLNNGRPVLPSAEPEDERELPTRASHRAPTC</sequence>
<organism evidence="2 3">
    <name type="scientific">Streptomyces narbonensis</name>
    <dbReference type="NCBI Taxonomy" id="67333"/>
    <lineage>
        <taxon>Bacteria</taxon>
        <taxon>Bacillati</taxon>
        <taxon>Actinomycetota</taxon>
        <taxon>Actinomycetes</taxon>
        <taxon>Kitasatosporales</taxon>
        <taxon>Streptomycetaceae</taxon>
        <taxon>Streptomyces</taxon>
    </lineage>
</organism>
<evidence type="ECO:0000256" key="1">
    <source>
        <dbReference type="SAM" id="MobiDB-lite"/>
    </source>
</evidence>
<proteinExistence type="predicted"/>
<protein>
    <submittedName>
        <fullName evidence="2">Uncharacterized protein</fullName>
    </submittedName>
</protein>
<reference evidence="2 3" key="1">
    <citation type="submission" date="2024-06" db="EMBL/GenBank/DDBJ databases">
        <title>The Natural Products Discovery Center: Release of the First 8490 Sequenced Strains for Exploring Actinobacteria Biosynthetic Diversity.</title>
        <authorList>
            <person name="Kalkreuter E."/>
            <person name="Kautsar S.A."/>
            <person name="Yang D."/>
            <person name="Bader C.D."/>
            <person name="Teijaro C.N."/>
            <person name="Fluegel L."/>
            <person name="Davis C.M."/>
            <person name="Simpson J.R."/>
            <person name="Lauterbach L."/>
            <person name="Steele A.D."/>
            <person name="Gui C."/>
            <person name="Meng S."/>
            <person name="Li G."/>
            <person name="Viehrig K."/>
            <person name="Ye F."/>
            <person name="Su P."/>
            <person name="Kiefer A.F."/>
            <person name="Nichols A."/>
            <person name="Cepeda A.J."/>
            <person name="Yan W."/>
            <person name="Fan B."/>
            <person name="Jiang Y."/>
            <person name="Adhikari A."/>
            <person name="Zheng C.-J."/>
            <person name="Schuster L."/>
            <person name="Cowan T.M."/>
            <person name="Smanski M.J."/>
            <person name="Chevrette M.G."/>
            <person name="De Carvalho L.P.S."/>
            <person name="Shen B."/>
        </authorList>
    </citation>
    <scope>NUCLEOTIDE SEQUENCE [LARGE SCALE GENOMIC DNA]</scope>
    <source>
        <strain evidence="2 3">NPDC045974</strain>
    </source>
</reference>
<evidence type="ECO:0000313" key="3">
    <source>
        <dbReference type="Proteomes" id="UP001551329"/>
    </source>
</evidence>
<evidence type="ECO:0000313" key="2">
    <source>
        <dbReference type="EMBL" id="MEU7074022.1"/>
    </source>
</evidence>
<name>A0ABV3CGV5_9ACTN</name>